<feature type="domain" description="Metallo-beta-lactamase" evidence="5">
    <location>
        <begin position="13"/>
        <end position="204"/>
    </location>
</feature>
<reference evidence="6 7" key="1">
    <citation type="submission" date="2020-08" db="EMBL/GenBank/DDBJ databases">
        <title>Genome public.</title>
        <authorList>
            <person name="Liu C."/>
            <person name="Sun Q."/>
        </authorList>
    </citation>
    <scope>NUCLEOTIDE SEQUENCE [LARGE SCALE GENOMIC DNA]</scope>
    <source>
        <strain evidence="6 7">NSJ-7</strain>
    </source>
</reference>
<organism evidence="6 7">
    <name type="scientific">Anaerostipes hominis</name>
    <name type="common">ex Liu et al. 2021</name>
    <dbReference type="NCBI Taxonomy" id="2763018"/>
    <lineage>
        <taxon>Bacteria</taxon>
        <taxon>Bacillati</taxon>
        <taxon>Bacillota</taxon>
        <taxon>Clostridia</taxon>
        <taxon>Lachnospirales</taxon>
        <taxon>Lachnospiraceae</taxon>
        <taxon>Anaerostipes</taxon>
    </lineage>
</organism>
<dbReference type="Gene3D" id="3.60.15.10">
    <property type="entry name" value="Ribonuclease Z/Hydroxyacylglutathione hydrolase-like"/>
    <property type="match status" value="1"/>
</dbReference>
<sequence length="215" mass="24822">MPRLFVLEDRLTQSNCYLMEDNGSVLIIDPNDHERILKIIREHQWNIDYILLTHEHCDHIQGLNGVRRGYPEALVIATAVCSENLGNRIKNMSGMMGTYLHFKYGGDKKYVYSSILCNPANLTFDQEYEFHWKGHMIQMELVPGHTMGSCCIRMDETILFSGDYLIMGEEDITRLAGGNEEAYETYAKPWIEALEDGIHIYPGHGTDYILKKEKR</sequence>
<evidence type="ECO:0000256" key="1">
    <source>
        <dbReference type="ARBA" id="ARBA00001947"/>
    </source>
</evidence>
<comment type="caution">
    <text evidence="6">The sequence shown here is derived from an EMBL/GenBank/DDBJ whole genome shotgun (WGS) entry which is preliminary data.</text>
</comment>
<evidence type="ECO:0000256" key="4">
    <source>
        <dbReference type="ARBA" id="ARBA00022833"/>
    </source>
</evidence>
<evidence type="ECO:0000256" key="2">
    <source>
        <dbReference type="ARBA" id="ARBA00022723"/>
    </source>
</evidence>
<gene>
    <name evidence="6" type="ORF">H8S22_15990</name>
</gene>
<dbReference type="InterPro" id="IPR036866">
    <property type="entry name" value="RibonucZ/Hydroxyglut_hydro"/>
</dbReference>
<dbReference type="InterPro" id="IPR001279">
    <property type="entry name" value="Metallo-B-lactamas"/>
</dbReference>
<name>A0ABR7FV20_9FIRM</name>
<evidence type="ECO:0000256" key="3">
    <source>
        <dbReference type="ARBA" id="ARBA00022801"/>
    </source>
</evidence>
<protein>
    <submittedName>
        <fullName evidence="6">MBL fold metallo-hydrolase</fullName>
    </submittedName>
</protein>
<dbReference type="SUPFAM" id="SSF56281">
    <property type="entry name" value="Metallo-hydrolase/oxidoreductase"/>
    <property type="match status" value="1"/>
</dbReference>
<keyword evidence="3" id="KW-0378">Hydrolase</keyword>
<dbReference type="Proteomes" id="UP000635828">
    <property type="component" value="Unassembled WGS sequence"/>
</dbReference>
<dbReference type="PANTHER" id="PTHR46233">
    <property type="entry name" value="HYDROXYACYLGLUTATHIONE HYDROLASE GLOC"/>
    <property type="match status" value="1"/>
</dbReference>
<evidence type="ECO:0000313" key="7">
    <source>
        <dbReference type="Proteomes" id="UP000635828"/>
    </source>
</evidence>
<evidence type="ECO:0000313" key="6">
    <source>
        <dbReference type="EMBL" id="MBC5679009.1"/>
    </source>
</evidence>
<proteinExistence type="predicted"/>
<dbReference type="SMART" id="SM00849">
    <property type="entry name" value="Lactamase_B"/>
    <property type="match status" value="1"/>
</dbReference>
<dbReference type="EMBL" id="JACOOS010000027">
    <property type="protein sequence ID" value="MBC5679009.1"/>
    <property type="molecule type" value="Genomic_DNA"/>
</dbReference>
<dbReference type="PANTHER" id="PTHR46233:SF3">
    <property type="entry name" value="HYDROXYACYLGLUTATHIONE HYDROLASE GLOC"/>
    <property type="match status" value="1"/>
</dbReference>
<comment type="cofactor">
    <cofactor evidence="1">
        <name>Zn(2+)</name>
        <dbReference type="ChEBI" id="CHEBI:29105"/>
    </cofactor>
</comment>
<keyword evidence="7" id="KW-1185">Reference proteome</keyword>
<keyword evidence="4" id="KW-0862">Zinc</keyword>
<dbReference type="RefSeq" id="WP_051405201.1">
    <property type="nucleotide sequence ID" value="NZ_JACOOS010000027.1"/>
</dbReference>
<dbReference type="CDD" id="cd06262">
    <property type="entry name" value="metallo-hydrolase-like_MBL-fold"/>
    <property type="match status" value="1"/>
</dbReference>
<accession>A0ABR7FV20</accession>
<keyword evidence="2" id="KW-0479">Metal-binding</keyword>
<dbReference type="InterPro" id="IPR051453">
    <property type="entry name" value="MBL_Glyoxalase_II"/>
</dbReference>
<evidence type="ECO:0000259" key="5">
    <source>
        <dbReference type="SMART" id="SM00849"/>
    </source>
</evidence>
<dbReference type="Pfam" id="PF00753">
    <property type="entry name" value="Lactamase_B"/>
    <property type="match status" value="1"/>
</dbReference>